<accession>A0A4R6QDR9</accession>
<dbReference type="EMBL" id="SNXR01000012">
    <property type="protein sequence ID" value="TDP60347.1"/>
    <property type="molecule type" value="Genomic_DNA"/>
</dbReference>
<evidence type="ECO:0000259" key="5">
    <source>
        <dbReference type="PROSITE" id="PS51296"/>
    </source>
</evidence>
<dbReference type="Gene3D" id="2.102.10.10">
    <property type="entry name" value="Rieske [2Fe-2S] iron-sulphur domain"/>
    <property type="match status" value="1"/>
</dbReference>
<dbReference type="Proteomes" id="UP000295260">
    <property type="component" value="Unassembled WGS sequence"/>
</dbReference>
<dbReference type="GO" id="GO:0046872">
    <property type="term" value="F:metal ion binding"/>
    <property type="evidence" value="ECO:0007669"/>
    <property type="project" value="UniProtKB-KW"/>
</dbReference>
<dbReference type="GO" id="GO:0051537">
    <property type="term" value="F:2 iron, 2 sulfur cluster binding"/>
    <property type="evidence" value="ECO:0007669"/>
    <property type="project" value="UniProtKB-KW"/>
</dbReference>
<dbReference type="InterPro" id="IPR036922">
    <property type="entry name" value="Rieske_2Fe-2S_sf"/>
</dbReference>
<proteinExistence type="predicted"/>
<keyword evidence="3" id="KW-0408">Iron</keyword>
<evidence type="ECO:0000256" key="2">
    <source>
        <dbReference type="ARBA" id="ARBA00022723"/>
    </source>
</evidence>
<dbReference type="OrthoDB" id="1201186at2"/>
<keyword evidence="1" id="KW-0001">2Fe-2S</keyword>
<reference evidence="6 7" key="1">
    <citation type="submission" date="2019-03" db="EMBL/GenBank/DDBJ databases">
        <title>Genomic Encyclopedia of Archaeal and Bacterial Type Strains, Phase II (KMG-II): from individual species to whole genera.</title>
        <authorList>
            <person name="Goeker M."/>
        </authorList>
    </citation>
    <scope>NUCLEOTIDE SEQUENCE [LARGE SCALE GENOMIC DNA]</scope>
    <source>
        <strain evidence="6 7">DSM 25687</strain>
    </source>
</reference>
<name>A0A4R6QDR9_9FLAO</name>
<dbReference type="InterPro" id="IPR017941">
    <property type="entry name" value="Rieske_2Fe-2S"/>
</dbReference>
<comment type="caution">
    <text evidence="6">The sequence shown here is derived from an EMBL/GenBank/DDBJ whole genome shotgun (WGS) entry which is preliminary data.</text>
</comment>
<organism evidence="6 7">
    <name type="scientific">Flavobacterium dankookense</name>
    <dbReference type="NCBI Taxonomy" id="706186"/>
    <lineage>
        <taxon>Bacteria</taxon>
        <taxon>Pseudomonadati</taxon>
        <taxon>Bacteroidota</taxon>
        <taxon>Flavobacteriia</taxon>
        <taxon>Flavobacteriales</taxon>
        <taxon>Flavobacteriaceae</taxon>
        <taxon>Flavobacterium</taxon>
    </lineage>
</organism>
<evidence type="ECO:0000256" key="3">
    <source>
        <dbReference type="ARBA" id="ARBA00023004"/>
    </source>
</evidence>
<dbReference type="RefSeq" id="WP_133532622.1">
    <property type="nucleotide sequence ID" value="NZ_SNXR01000012.1"/>
</dbReference>
<dbReference type="SUPFAM" id="SSF50022">
    <property type="entry name" value="ISP domain"/>
    <property type="match status" value="1"/>
</dbReference>
<dbReference type="PROSITE" id="PS51296">
    <property type="entry name" value="RIESKE"/>
    <property type="match status" value="1"/>
</dbReference>
<gene>
    <name evidence="6" type="ORF">BC748_1333</name>
</gene>
<protein>
    <submittedName>
        <fullName evidence="6">Nitrite reductase/ring-hydroxylating ferredoxin subunit</fullName>
    </submittedName>
</protein>
<evidence type="ECO:0000313" key="6">
    <source>
        <dbReference type="EMBL" id="TDP60347.1"/>
    </source>
</evidence>
<sequence length="139" mass="15377">MKKIAIIILFLGLAIGCESEGFNNRNPYIPNVQVNWMIDLSLPLYSNLNFATNKATNFSQGVRGVVVFSLGNNNFVAFEMACPNQELSSCSTMTIDGLNAVCPCDEAEYSLFTGQSEGKQYPLKQYRVEVNGNTLLVYN</sequence>
<keyword evidence="7" id="KW-1185">Reference proteome</keyword>
<evidence type="ECO:0000256" key="1">
    <source>
        <dbReference type="ARBA" id="ARBA00022714"/>
    </source>
</evidence>
<dbReference type="AlphaFoldDB" id="A0A4R6QDR9"/>
<keyword evidence="2" id="KW-0479">Metal-binding</keyword>
<feature type="domain" description="Rieske" evidence="5">
    <location>
        <begin position="42"/>
        <end position="137"/>
    </location>
</feature>
<evidence type="ECO:0000313" key="7">
    <source>
        <dbReference type="Proteomes" id="UP000295260"/>
    </source>
</evidence>
<dbReference type="PROSITE" id="PS51257">
    <property type="entry name" value="PROKAR_LIPOPROTEIN"/>
    <property type="match status" value="1"/>
</dbReference>
<evidence type="ECO:0000256" key="4">
    <source>
        <dbReference type="ARBA" id="ARBA00023014"/>
    </source>
</evidence>
<keyword evidence="4" id="KW-0411">Iron-sulfur</keyword>